<dbReference type="Pfam" id="PF12904">
    <property type="entry name" value="Collagen_bind_2"/>
    <property type="match status" value="1"/>
</dbReference>
<accession>A0A7G7MP03</accession>
<dbReference type="InterPro" id="IPR025277">
    <property type="entry name" value="Apiosidase-like_cat_dom"/>
</dbReference>
<evidence type="ECO:0000313" key="5">
    <source>
        <dbReference type="Proteomes" id="UP000515728"/>
    </source>
</evidence>
<name>A0A7G7MP03_9PSEU</name>
<keyword evidence="5" id="KW-1185">Reference proteome</keyword>
<dbReference type="PANTHER" id="PTHR37836">
    <property type="entry name" value="LMO1036 PROTEIN"/>
    <property type="match status" value="1"/>
</dbReference>
<dbReference type="Proteomes" id="UP000515728">
    <property type="component" value="Chromosome"/>
</dbReference>
<dbReference type="InterPro" id="IPR017853">
    <property type="entry name" value="GH"/>
</dbReference>
<evidence type="ECO:0000313" key="4">
    <source>
        <dbReference type="EMBL" id="QNG54514.1"/>
    </source>
</evidence>
<dbReference type="InterPro" id="IPR024749">
    <property type="entry name" value="Collagen-bd_put"/>
</dbReference>
<dbReference type="EMBL" id="CP060131">
    <property type="protein sequence ID" value="QNG54514.1"/>
    <property type="molecule type" value="Genomic_DNA"/>
</dbReference>
<evidence type="ECO:0000259" key="3">
    <source>
        <dbReference type="Pfam" id="PF13204"/>
    </source>
</evidence>
<dbReference type="Gene3D" id="3.20.20.80">
    <property type="entry name" value="Glycosidases"/>
    <property type="match status" value="1"/>
</dbReference>
<protein>
    <submittedName>
        <fullName evidence="4">DUF4038 domain-containing protein</fullName>
    </submittedName>
</protein>
<sequence>MKHRTLAAVLATALAAPLTAAAAPAPGLTPLEISPDGRSFTAGGAPFLWLADTAWGLLASGDPAEVEHYLDVRAAQGFTVVQTAVPAGGDWARVDTAVAEAAERGLRVAITPAQPDPGLGPFLGERYGDRVVWVLGDGSGDDAPEWSAVADGIAAAAEPDPLMTFAPGPGGSSSDAVGAVEWLSFGQFRSGPCSAVGDLVARLRSRPPVRPVLDAQPSYEDAPACAGPGRTEAVDVRRSAYADVFAGAAGHTYGHHAAWADDPAVRAAALVDEGATQMAHLRALTDSRSARTPAPRLLTEGTAGVLRGPDHLMAHAPAGEGFALDTTGLPGDALRAWWFDPRTGEPVDAGSVQRSGSTPFFPPVTGPEDAELDWVLVIDDVAAGLAPPGRQ</sequence>
<gene>
    <name evidence="4" type="ORF">H6H00_11855</name>
</gene>
<dbReference type="PANTHER" id="PTHR37836:SF3">
    <property type="entry name" value="ENDOGLUCANASE"/>
    <property type="match status" value="1"/>
</dbReference>
<feature type="domain" description="Apiosidase-like catalytic" evidence="3">
    <location>
        <begin position="118"/>
        <end position="288"/>
    </location>
</feature>
<dbReference type="AlphaFoldDB" id="A0A7G7MP03"/>
<organism evidence="4 5">
    <name type="scientific">Pseudonocardia petroleophila</name>
    <dbReference type="NCBI Taxonomy" id="37331"/>
    <lineage>
        <taxon>Bacteria</taxon>
        <taxon>Bacillati</taxon>
        <taxon>Actinomycetota</taxon>
        <taxon>Actinomycetes</taxon>
        <taxon>Pseudonocardiales</taxon>
        <taxon>Pseudonocardiaceae</taxon>
        <taxon>Pseudonocardia</taxon>
    </lineage>
</organism>
<dbReference type="SUPFAM" id="SSF51445">
    <property type="entry name" value="(Trans)glycosidases"/>
    <property type="match status" value="1"/>
</dbReference>
<keyword evidence="1" id="KW-0732">Signal</keyword>
<feature type="signal peptide" evidence="1">
    <location>
        <begin position="1"/>
        <end position="22"/>
    </location>
</feature>
<evidence type="ECO:0000256" key="1">
    <source>
        <dbReference type="SAM" id="SignalP"/>
    </source>
</evidence>
<feature type="domain" description="Apiosidase-like catalytic" evidence="3">
    <location>
        <begin position="36"/>
        <end position="85"/>
    </location>
</feature>
<reference evidence="4 5" key="1">
    <citation type="submission" date="2020-08" db="EMBL/GenBank/DDBJ databases">
        <authorList>
            <person name="Mo P."/>
        </authorList>
    </citation>
    <scope>NUCLEOTIDE SEQUENCE [LARGE SCALE GENOMIC DNA]</scope>
    <source>
        <strain evidence="4 5">CGMCC 4.1532</strain>
    </source>
</reference>
<evidence type="ECO:0000259" key="2">
    <source>
        <dbReference type="Pfam" id="PF12904"/>
    </source>
</evidence>
<feature type="chain" id="PRO_5028817182" evidence="1">
    <location>
        <begin position="23"/>
        <end position="391"/>
    </location>
</feature>
<feature type="domain" description="Putative collagen-binding" evidence="2">
    <location>
        <begin position="307"/>
        <end position="379"/>
    </location>
</feature>
<dbReference type="Pfam" id="PF13204">
    <property type="entry name" value="Apiosidase"/>
    <property type="match status" value="2"/>
</dbReference>
<dbReference type="RefSeq" id="WP_185721331.1">
    <property type="nucleotide sequence ID" value="NZ_BAAAWI010000001.1"/>
</dbReference>
<dbReference type="KEGG" id="ppel:H6H00_11855"/>
<proteinExistence type="predicted"/>